<feature type="transmembrane region" description="Helical" evidence="7">
    <location>
        <begin position="522"/>
        <end position="542"/>
    </location>
</feature>
<dbReference type="GO" id="GO:0005886">
    <property type="term" value="C:plasma membrane"/>
    <property type="evidence" value="ECO:0007669"/>
    <property type="project" value="UniProtKB-SubCell"/>
</dbReference>
<feature type="transmembrane region" description="Helical" evidence="7">
    <location>
        <begin position="944"/>
        <end position="971"/>
    </location>
</feature>
<evidence type="ECO:0000256" key="1">
    <source>
        <dbReference type="ARBA" id="ARBA00004651"/>
    </source>
</evidence>
<evidence type="ECO:0000313" key="10">
    <source>
        <dbReference type="Proteomes" id="UP000669179"/>
    </source>
</evidence>
<feature type="transmembrane region" description="Helical" evidence="7">
    <location>
        <begin position="992"/>
        <end position="1023"/>
    </location>
</feature>
<evidence type="ECO:0000256" key="2">
    <source>
        <dbReference type="ARBA" id="ARBA00022475"/>
    </source>
</evidence>
<name>A0A939P7J8_9ACTN</name>
<keyword evidence="2" id="KW-1003">Cell membrane</keyword>
<reference evidence="9" key="1">
    <citation type="submission" date="2021-03" db="EMBL/GenBank/DDBJ databases">
        <authorList>
            <person name="Kanchanasin P."/>
            <person name="Saeng-In P."/>
            <person name="Phongsopitanun W."/>
            <person name="Yuki M."/>
            <person name="Kudo T."/>
            <person name="Ohkuma M."/>
            <person name="Tanasupawat S."/>
        </authorList>
    </citation>
    <scope>NUCLEOTIDE SEQUENCE</scope>
    <source>
        <strain evidence="9">GKU 128</strain>
    </source>
</reference>
<gene>
    <name evidence="9" type="ORF">J4573_09090</name>
</gene>
<feature type="domain" description="ABC3 transporter permease C-terminal" evidence="8">
    <location>
        <begin position="301"/>
        <end position="414"/>
    </location>
</feature>
<feature type="transmembrane region" description="Helical" evidence="7">
    <location>
        <begin position="295"/>
        <end position="317"/>
    </location>
</feature>
<dbReference type="Proteomes" id="UP000669179">
    <property type="component" value="Unassembled WGS sequence"/>
</dbReference>
<evidence type="ECO:0000256" key="6">
    <source>
        <dbReference type="ARBA" id="ARBA00038076"/>
    </source>
</evidence>
<sequence>MGAHMVVRRLAADRALVLAACATALFATTVLAALAGYAGSVTREGLRRTLADATFESAGAAVSAPVPPGGAAATERKVEGALRDVYRGVPITVSVAVRSDSFTMPGQERREHPELTAFATYTGIEGHARLDAGRWPAKGTSGLEAVLPSAAARAMRLRVGDRVTLHGRVDTSASVRVTVVGLFHPLNADDYIWQGDGLVTTGVERHEYTTYGPFVVGPEAFAQRFTTSGGYLRWRVMPDLTRLDTASMVAVGERVRHGAETFRRLEPGTQFTFESNLPALTVQMHDAVQVARSTMLMPVLQLILLAGYALVLVARLLAGHRRGEVALLRTRGASLRRLGGLTLAEGLLIVLPAAVLGPLLAGPLLRAAGWAPAVRASGLRLDAGPLAPLYAVSIAAALACAFVLTVPTLHAATRPFAEVATGLGRGRRGFLRGSGVEAALLLVAGLALWQLNRYDGGGGGGVDPFIVSGPALALLAGGVVLLRLIPVLSRGAERVTSGGRGLAPVLGARQVSRRPLRYAGPALLLVMATAVGVLSVVTMGTWRLSQADQADFQTGADLRLEVPDGLAGAPAPLGQGGRLATLPGVSSITAVSRQDFTVGTSPGTLLGVDARAFGRVLRVRHGLTRDLDLAGLARSRPETPLLAVPGRPRRVLIGLRLSVPPGAIKPDASFGTFQVSVTIADGRGQFHRVGLPGAIPDGGTRTYAVNAADLAGPGGIITYPLSVRGFGFAYDDNPFFRQLNLEVRSVRGDGTGNATAPAGAGWGAFLDLPGNPAQEVTVTGGGGMPAVTLPDLTNGLDYKSGSGGAVVNVLVSRGTAPVPSEARTPVPGVITRELAQRAEVGVGGTVSIRMSDGDQPVKVIGIVPALPATPPGRPAALVDLPTLAERRLARGDAVDPPREWWASVTGERTAPAAAALAAHREWGQVAGDRVELHRRLRDAPLGAALQGALVMGFGAALAFAVIAFSVNAAVAARERAREFSVLRALGVPERQVAAMLAVEQTFLIAIGLLGGLVLGLAVARLVVPHVVLTVQAAPPYPPAELVVRWPIVLAVLAGVAVLLGLVLAVTVLVLRRNVVAGTLRAGEDR</sequence>
<evidence type="ECO:0000259" key="8">
    <source>
        <dbReference type="Pfam" id="PF02687"/>
    </source>
</evidence>
<feature type="domain" description="ABC3 transporter permease C-terminal" evidence="8">
    <location>
        <begin position="951"/>
        <end position="1071"/>
    </location>
</feature>
<evidence type="ECO:0000256" key="4">
    <source>
        <dbReference type="ARBA" id="ARBA00022989"/>
    </source>
</evidence>
<feature type="transmembrane region" description="Helical" evidence="7">
    <location>
        <begin position="430"/>
        <end position="452"/>
    </location>
</feature>
<feature type="transmembrane region" description="Helical" evidence="7">
    <location>
        <begin position="1043"/>
        <end position="1070"/>
    </location>
</feature>
<dbReference type="PANTHER" id="PTHR30572">
    <property type="entry name" value="MEMBRANE COMPONENT OF TRANSPORTER-RELATED"/>
    <property type="match status" value="1"/>
</dbReference>
<comment type="similarity">
    <text evidence="6">Belongs to the ABC-4 integral membrane protein family.</text>
</comment>
<dbReference type="PANTHER" id="PTHR30572:SF4">
    <property type="entry name" value="ABC TRANSPORTER PERMEASE YTRF"/>
    <property type="match status" value="1"/>
</dbReference>
<feature type="transmembrane region" description="Helical" evidence="7">
    <location>
        <begin position="464"/>
        <end position="485"/>
    </location>
</feature>
<feature type="transmembrane region" description="Helical" evidence="7">
    <location>
        <begin position="338"/>
        <end position="361"/>
    </location>
</feature>
<evidence type="ECO:0000313" key="9">
    <source>
        <dbReference type="EMBL" id="MBO2447237.1"/>
    </source>
</evidence>
<dbReference type="RefSeq" id="WP_208254830.1">
    <property type="nucleotide sequence ID" value="NZ_JAGEOJ010000003.1"/>
</dbReference>
<dbReference type="AlphaFoldDB" id="A0A939P7J8"/>
<proteinExistence type="inferred from homology"/>
<accession>A0A939P7J8</accession>
<dbReference type="InterPro" id="IPR050250">
    <property type="entry name" value="Macrolide_Exporter_MacB"/>
</dbReference>
<keyword evidence="5 7" id="KW-0472">Membrane</keyword>
<comment type="caution">
    <text evidence="9">The sequence shown here is derived from an EMBL/GenBank/DDBJ whole genome shotgun (WGS) entry which is preliminary data.</text>
</comment>
<evidence type="ECO:0000256" key="7">
    <source>
        <dbReference type="SAM" id="Phobius"/>
    </source>
</evidence>
<comment type="subcellular location">
    <subcellularLocation>
        <location evidence="1">Cell membrane</location>
        <topology evidence="1">Multi-pass membrane protein</topology>
    </subcellularLocation>
</comment>
<feature type="transmembrane region" description="Helical" evidence="7">
    <location>
        <begin position="389"/>
        <end position="409"/>
    </location>
</feature>
<keyword evidence="3 7" id="KW-0812">Transmembrane</keyword>
<keyword evidence="10" id="KW-1185">Reference proteome</keyword>
<dbReference type="GO" id="GO:0022857">
    <property type="term" value="F:transmembrane transporter activity"/>
    <property type="evidence" value="ECO:0007669"/>
    <property type="project" value="TreeGrafter"/>
</dbReference>
<protein>
    <submittedName>
        <fullName evidence="9">FtsX-like permease family protein</fullName>
    </submittedName>
</protein>
<organism evidence="9 10">
    <name type="scientific">Actinomadura barringtoniae</name>
    <dbReference type="NCBI Taxonomy" id="1427535"/>
    <lineage>
        <taxon>Bacteria</taxon>
        <taxon>Bacillati</taxon>
        <taxon>Actinomycetota</taxon>
        <taxon>Actinomycetes</taxon>
        <taxon>Streptosporangiales</taxon>
        <taxon>Thermomonosporaceae</taxon>
        <taxon>Actinomadura</taxon>
    </lineage>
</organism>
<evidence type="ECO:0000256" key="5">
    <source>
        <dbReference type="ARBA" id="ARBA00023136"/>
    </source>
</evidence>
<keyword evidence="4 7" id="KW-1133">Transmembrane helix</keyword>
<dbReference type="EMBL" id="JAGEOJ010000003">
    <property type="protein sequence ID" value="MBO2447237.1"/>
    <property type="molecule type" value="Genomic_DNA"/>
</dbReference>
<evidence type="ECO:0000256" key="3">
    <source>
        <dbReference type="ARBA" id="ARBA00022692"/>
    </source>
</evidence>
<dbReference type="InterPro" id="IPR003838">
    <property type="entry name" value="ABC3_permease_C"/>
</dbReference>
<dbReference type="Pfam" id="PF02687">
    <property type="entry name" value="FtsX"/>
    <property type="match status" value="2"/>
</dbReference>